<sequence length="290" mass="31795">MQLTVASGKGGVGKSSITASLAYLLSKGRKIVALDADADTPNLEILLNVENWKEKRPFEGERVAVIDPKKCTGCGICALHCPYECIYPESGYYRVNEILCEGCNVCSIVCPHEDVISFKPTVPGYVKWGITSYGFPLVTAELLPGRPNSGKLVFEAKKRAKQFERDLLLIDAAAGIGCSVIASLNGSDYVLVVVEPTEVSLFDAERLLKIVNHFGLKAVAVINKFDVNRDFSERLESHFEEKGIKVVGKIPYDRSVVEALIRGKPVVEEYPGSPFSKALERVVQSLEELL</sequence>
<evidence type="ECO:0000259" key="4">
    <source>
        <dbReference type="PROSITE" id="PS51379"/>
    </source>
</evidence>
<evidence type="ECO:0000256" key="1">
    <source>
        <dbReference type="ARBA" id="ARBA00022723"/>
    </source>
</evidence>
<accession>A0A420W7T7</accession>
<dbReference type="PROSITE" id="PS00198">
    <property type="entry name" value="4FE4S_FER_1"/>
    <property type="match status" value="2"/>
</dbReference>
<evidence type="ECO:0000313" key="5">
    <source>
        <dbReference type="EMBL" id="RKQ63369.1"/>
    </source>
</evidence>
<dbReference type="Pfam" id="PF00037">
    <property type="entry name" value="Fer4"/>
    <property type="match status" value="1"/>
</dbReference>
<dbReference type="SUPFAM" id="SSF46548">
    <property type="entry name" value="alpha-helical ferredoxin"/>
    <property type="match status" value="1"/>
</dbReference>
<keyword evidence="1" id="KW-0479">Metal-binding</keyword>
<dbReference type="EMBL" id="RBIE01000001">
    <property type="protein sequence ID" value="RKQ63369.1"/>
    <property type="molecule type" value="Genomic_DNA"/>
</dbReference>
<dbReference type="InterPro" id="IPR017896">
    <property type="entry name" value="4Fe4S_Fe-S-bd"/>
</dbReference>
<dbReference type="RefSeq" id="WP_121169617.1">
    <property type="nucleotide sequence ID" value="NZ_RBIE01000001.1"/>
</dbReference>
<name>A0A420W7T7_9BACT</name>
<comment type="caution">
    <text evidence="5">The sequence shown here is derived from an EMBL/GenBank/DDBJ whole genome shotgun (WGS) entry which is preliminary data.</text>
</comment>
<keyword evidence="6" id="KW-1185">Reference proteome</keyword>
<dbReference type="AlphaFoldDB" id="A0A420W7T7"/>
<dbReference type="InterPro" id="IPR002586">
    <property type="entry name" value="CobQ/CobB/MinD/ParA_Nub-bd_dom"/>
</dbReference>
<dbReference type="SUPFAM" id="SSF52540">
    <property type="entry name" value="P-loop containing nucleoside triphosphate hydrolases"/>
    <property type="match status" value="1"/>
</dbReference>
<dbReference type="Gene3D" id="3.40.50.300">
    <property type="entry name" value="P-loop containing nucleotide triphosphate hydrolases"/>
    <property type="match status" value="1"/>
</dbReference>
<evidence type="ECO:0000256" key="2">
    <source>
        <dbReference type="ARBA" id="ARBA00023004"/>
    </source>
</evidence>
<dbReference type="PANTHER" id="PTHR43534:SF1">
    <property type="entry name" value="4FE-4S CLUSTER CONTAINING PARA FAMILY ATPASE PROTEIN"/>
    <property type="match status" value="1"/>
</dbReference>
<keyword evidence="2" id="KW-0408">Iron</keyword>
<dbReference type="Gene3D" id="3.30.70.20">
    <property type="match status" value="1"/>
</dbReference>
<dbReference type="InterPro" id="IPR017900">
    <property type="entry name" value="4Fe4S_Fe_S_CS"/>
</dbReference>
<organism evidence="5 6">
    <name type="scientific">Thermovibrio guaymasensis</name>
    <dbReference type="NCBI Taxonomy" id="240167"/>
    <lineage>
        <taxon>Bacteria</taxon>
        <taxon>Pseudomonadati</taxon>
        <taxon>Aquificota</taxon>
        <taxon>Aquificia</taxon>
        <taxon>Desulfurobacteriales</taxon>
        <taxon>Desulfurobacteriaceae</taxon>
        <taxon>Thermovibrio</taxon>
    </lineage>
</organism>
<gene>
    <name evidence="5" type="ORF">C7457_0239</name>
</gene>
<proteinExistence type="predicted"/>
<reference evidence="5 6" key="1">
    <citation type="submission" date="2018-10" db="EMBL/GenBank/DDBJ databases">
        <title>Genomic Encyclopedia of Type Strains, Phase IV (KMG-IV): sequencing the most valuable type-strain genomes for metagenomic binning, comparative biology and taxonomic classification.</title>
        <authorList>
            <person name="Goeker M."/>
        </authorList>
    </citation>
    <scope>NUCLEOTIDE SEQUENCE [LARGE SCALE GENOMIC DNA]</scope>
    <source>
        <strain evidence="5 6">DSM 15521</strain>
    </source>
</reference>
<keyword evidence="3" id="KW-0411">Iron-sulfur</keyword>
<dbReference type="GO" id="GO:0051536">
    <property type="term" value="F:iron-sulfur cluster binding"/>
    <property type="evidence" value="ECO:0007669"/>
    <property type="project" value="UniProtKB-KW"/>
</dbReference>
<feature type="domain" description="4Fe-4S ferredoxin-type" evidence="4">
    <location>
        <begin position="92"/>
        <end position="121"/>
    </location>
</feature>
<dbReference type="PROSITE" id="PS51379">
    <property type="entry name" value="4FE4S_FER_2"/>
    <property type="match status" value="2"/>
</dbReference>
<dbReference type="OrthoDB" id="9800558at2"/>
<dbReference type="Proteomes" id="UP000280881">
    <property type="component" value="Unassembled WGS sequence"/>
</dbReference>
<feature type="domain" description="4Fe-4S ferredoxin-type" evidence="4">
    <location>
        <begin position="62"/>
        <end position="91"/>
    </location>
</feature>
<evidence type="ECO:0000313" key="6">
    <source>
        <dbReference type="Proteomes" id="UP000280881"/>
    </source>
</evidence>
<dbReference type="GO" id="GO:0046872">
    <property type="term" value="F:metal ion binding"/>
    <property type="evidence" value="ECO:0007669"/>
    <property type="project" value="UniProtKB-KW"/>
</dbReference>
<dbReference type="Pfam" id="PF01656">
    <property type="entry name" value="CbiA"/>
    <property type="match status" value="1"/>
</dbReference>
<dbReference type="PANTHER" id="PTHR43534">
    <property type="entry name" value="MIND SUPERFAMILY P-LOOP ATPASE CONTAINING AN INSERTED FERREDOXIN DOMAIN"/>
    <property type="match status" value="1"/>
</dbReference>
<evidence type="ECO:0000256" key="3">
    <source>
        <dbReference type="ARBA" id="ARBA00023014"/>
    </source>
</evidence>
<protein>
    <submittedName>
        <fullName evidence="5">MinD superfamily P-loop ATPase</fullName>
    </submittedName>
</protein>
<dbReference type="InterPro" id="IPR027417">
    <property type="entry name" value="P-loop_NTPase"/>
</dbReference>